<name>A0A163XZJ7_9MYCO</name>
<accession>A0A163XZJ7</accession>
<comment type="caution">
    <text evidence="2">The sequence shown here is derived from an EMBL/GenBank/DDBJ whole genome shotgun (WGS) entry which is preliminary data.</text>
</comment>
<evidence type="ECO:0000313" key="2">
    <source>
        <dbReference type="EMBL" id="KZS59917.1"/>
    </source>
</evidence>
<reference evidence="3" key="1">
    <citation type="submission" date="2016-04" db="EMBL/GenBank/DDBJ databases">
        <authorList>
            <person name="Strapagiel D."/>
            <person name="Borowka P."/>
            <person name="Marciniak B."/>
            <person name="Bakula Z."/>
            <person name="Van Ingen J."/>
            <person name="Safianowska A."/>
            <person name="Dziadek J."/>
            <person name="Jagielski T."/>
        </authorList>
    </citation>
    <scope>NUCLEOTIDE SEQUENCE [LARGE SCALE GENOMIC DNA]</scope>
    <source>
        <strain evidence="3">1010001458</strain>
    </source>
</reference>
<dbReference type="InterPro" id="IPR025240">
    <property type="entry name" value="DUF4189"/>
</dbReference>
<feature type="domain" description="DUF4189" evidence="1">
    <location>
        <begin position="58"/>
        <end position="140"/>
    </location>
</feature>
<dbReference type="Pfam" id="PF13827">
    <property type="entry name" value="DUF4189"/>
    <property type="match status" value="1"/>
</dbReference>
<protein>
    <recommendedName>
        <fullName evidence="1">DUF4189 domain-containing protein</fullName>
    </recommendedName>
</protein>
<sequence>MMTTRRRITLAAATVGATVGLMVVALPLVPPLDAHIDSAVLSEMGMVPEMPIPPRIHYGAIAYAPTGEWGKSRNYLTPAKAEQVALDQCGLDTCKVLIGFKRCGAVAYDGSTYQGGSGVTLSEAMADAVNRLGAGQIVNWLCNGL</sequence>
<proteinExistence type="predicted"/>
<evidence type="ECO:0000259" key="1">
    <source>
        <dbReference type="Pfam" id="PF13827"/>
    </source>
</evidence>
<organism evidence="2 3">
    <name type="scientific">Mycobacterium ostraviense</name>
    <dbReference type="NCBI Taxonomy" id="2738409"/>
    <lineage>
        <taxon>Bacteria</taxon>
        <taxon>Bacillati</taxon>
        <taxon>Actinomycetota</taxon>
        <taxon>Actinomycetes</taxon>
        <taxon>Mycobacteriales</taxon>
        <taxon>Mycobacteriaceae</taxon>
        <taxon>Mycobacterium</taxon>
    </lineage>
</organism>
<dbReference type="Proteomes" id="UP000077342">
    <property type="component" value="Unassembled WGS sequence"/>
</dbReference>
<evidence type="ECO:0000313" key="3">
    <source>
        <dbReference type="Proteomes" id="UP000077342"/>
    </source>
</evidence>
<gene>
    <name evidence="2" type="ORF">A4G28_09060</name>
</gene>
<dbReference type="EMBL" id="LWCI01000132">
    <property type="protein sequence ID" value="KZS59917.1"/>
    <property type="molecule type" value="Genomic_DNA"/>
</dbReference>
<keyword evidence="3" id="KW-1185">Reference proteome</keyword>
<dbReference type="AlphaFoldDB" id="A0A163XZJ7"/>